<feature type="transmembrane region" description="Helical" evidence="8">
    <location>
        <begin position="463"/>
        <end position="490"/>
    </location>
</feature>
<keyword evidence="10" id="KW-1185">Reference proteome</keyword>
<proteinExistence type="predicted"/>
<keyword evidence="7 8" id="KW-0472">Membrane</keyword>
<dbReference type="eggNOG" id="COG0841">
    <property type="taxonomic scope" value="Bacteria"/>
</dbReference>
<gene>
    <name evidence="9" type="ORF">HMPREF2130_06875</name>
</gene>
<evidence type="ECO:0000313" key="9">
    <source>
        <dbReference type="EMBL" id="KGF30401.1"/>
    </source>
</evidence>
<keyword evidence="5 8" id="KW-0812">Transmembrane</keyword>
<keyword evidence="2" id="KW-0813">Transport</keyword>
<feature type="transmembrane region" description="Helical" evidence="8">
    <location>
        <begin position="364"/>
        <end position="384"/>
    </location>
</feature>
<evidence type="ECO:0000256" key="6">
    <source>
        <dbReference type="ARBA" id="ARBA00022989"/>
    </source>
</evidence>
<dbReference type="Pfam" id="PF00873">
    <property type="entry name" value="ACR_tran"/>
    <property type="match status" value="1"/>
</dbReference>
<feature type="transmembrane region" description="Helical" evidence="8">
    <location>
        <begin position="431"/>
        <end position="451"/>
    </location>
</feature>
<dbReference type="RefSeq" id="WP_036559430.1">
    <property type="nucleotide sequence ID" value="NZ_JRNI01000025.1"/>
</dbReference>
<evidence type="ECO:0000256" key="3">
    <source>
        <dbReference type="ARBA" id="ARBA00022475"/>
    </source>
</evidence>
<feature type="transmembrane region" description="Helical" evidence="8">
    <location>
        <begin position="338"/>
        <end position="357"/>
    </location>
</feature>
<dbReference type="AlphaFoldDB" id="A0A095Z7T4"/>
<evidence type="ECO:0000313" key="10">
    <source>
        <dbReference type="Proteomes" id="UP000029629"/>
    </source>
</evidence>
<dbReference type="Gene3D" id="3.30.70.1320">
    <property type="entry name" value="Multidrug efflux transporter AcrB pore domain like"/>
    <property type="match status" value="1"/>
</dbReference>
<dbReference type="Proteomes" id="UP000029629">
    <property type="component" value="Unassembled WGS sequence"/>
</dbReference>
<comment type="caution">
    <text evidence="9">The sequence shown here is derived from an EMBL/GenBank/DDBJ whole genome shotgun (WGS) entry which is preliminary data.</text>
</comment>
<dbReference type="InterPro" id="IPR027463">
    <property type="entry name" value="AcrB_DN_DC_subdom"/>
</dbReference>
<sequence length="1053" mass="113906">MSISAIFISRPIATTLLMIAVLLTGIFSYQRLSVSALPDVDYPTIQVTTLYPGASPATMEALVTSPLERQLGQMAGLQQISSSSAAGASVINLKFSLTLPIAVAEQEVQAAINAASNLLPQDLPMPPVYNKVNPADAPVITLAISSDALPLYEVRDLVETRIMQTIAQISGVGMISIAGGQKPAFRVQVNPVALAANGLALSDVRTAIASANINQPSGNLNGPRRSTTIHTNSQLYTPEEYEDLIISYVNDAPLRLKQVAKVVMDAEDIRQAAWLGDKQAILLNVQRQPNANVISVVDEVLQLLPSLRAAMPESVQIEAVADRTESIRQSINNVQTELLLAVLLVVLVTFVFLRTLSATFIPSVVVPLSIIGTFAIMLFLGYSLNNLTLMALTIASGFVVDDAIVMIENIARHIEEGETPLNAAYKGAKEISFTLIALTFSLIAVLIPLLFMGDVIGRLFREFAVTLSVAILISLVLSLTLTPMMCAYMLKPAAKKAMVGAGASDHPLDAADVPKEGPVSRFLAKQIDRLMAAYANLLDKVLAHQLVTLLVFVATLVMTVALYVWIPKGFFPQQDTGLMVVMTEADQSVSFERMAELQTAIAEAFSQDRDVASVTSFIGVDGNNVSLNTGRIQIELTSHAGRNSAHVVMDRLQQIAADYEGIKVYLQLNQDLSIDTQLARSQYQLSLSSIDSEQLRAWVPSFVSALSEIEGLQDVVENYQVRGLEAKVVVDRDAAAHYGVRMAQVDEALYNAFGQRLISTVFTQAAQYRVVLEVEPSFAQDPQSLADVFIQGTNGLVRLTDIAQVEMAYTPLEVQRIDQFNASLISFNLQAHYSLSDVLPQIQALPQQIAMPEVVEMRLQGTTEAYVSAQKNNLWLLLAAVFTMYIVLGVLYESYIHPITILSTLPSATIGALIALNVAGMDLDMVGIIGVILLIGLVKKNGIMVVDFALSAEREQGLSPYAAVRQAALLRFRPILMTTLAALFAAIPLMLSSGVGAELRQPLGLAMVGGLLLSQVLTLFTTPVVYLYFDRLLSGRTHAEQQARPESTVANEG</sequence>
<dbReference type="GO" id="GO:0042910">
    <property type="term" value="F:xenobiotic transmembrane transporter activity"/>
    <property type="evidence" value="ECO:0007669"/>
    <property type="project" value="TreeGrafter"/>
</dbReference>
<evidence type="ECO:0000256" key="8">
    <source>
        <dbReference type="SAM" id="Phobius"/>
    </source>
</evidence>
<dbReference type="PANTHER" id="PTHR32063">
    <property type="match status" value="1"/>
</dbReference>
<protein>
    <submittedName>
        <fullName evidence="9">Multidrug transporter</fullName>
    </submittedName>
</protein>
<dbReference type="OrthoDB" id="9042683at2"/>
<keyword evidence="3" id="KW-1003">Cell membrane</keyword>
<evidence type="ECO:0000256" key="1">
    <source>
        <dbReference type="ARBA" id="ARBA00004429"/>
    </source>
</evidence>
<feature type="transmembrane region" description="Helical" evidence="8">
    <location>
        <begin position="970"/>
        <end position="991"/>
    </location>
</feature>
<dbReference type="Gene3D" id="3.30.70.1440">
    <property type="entry name" value="Multidrug efflux transporter AcrB pore domain"/>
    <property type="match status" value="1"/>
</dbReference>
<feature type="transmembrane region" description="Helical" evidence="8">
    <location>
        <begin position="925"/>
        <end position="950"/>
    </location>
</feature>
<dbReference type="Gene3D" id="1.20.1640.10">
    <property type="entry name" value="Multidrug efflux transporter AcrB transmembrane domain"/>
    <property type="match status" value="2"/>
</dbReference>
<evidence type="ECO:0000256" key="7">
    <source>
        <dbReference type="ARBA" id="ARBA00023136"/>
    </source>
</evidence>
<keyword evidence="4" id="KW-0997">Cell inner membrane</keyword>
<evidence type="ECO:0000256" key="2">
    <source>
        <dbReference type="ARBA" id="ARBA00022448"/>
    </source>
</evidence>
<feature type="transmembrane region" description="Helical" evidence="8">
    <location>
        <begin position="874"/>
        <end position="892"/>
    </location>
</feature>
<dbReference type="Gene3D" id="3.30.2090.10">
    <property type="entry name" value="Multidrug efflux transporter AcrB TolC docking domain, DN and DC subdomains"/>
    <property type="match status" value="2"/>
</dbReference>
<dbReference type="Gene3D" id="3.30.70.1430">
    <property type="entry name" value="Multidrug efflux transporter AcrB pore domain"/>
    <property type="match status" value="2"/>
</dbReference>
<dbReference type="PANTHER" id="PTHR32063:SF21">
    <property type="entry name" value="MULTIDRUG RESISTANCE PROTEIN MDTB"/>
    <property type="match status" value="1"/>
</dbReference>
<dbReference type="SUPFAM" id="SSF82714">
    <property type="entry name" value="Multidrug efflux transporter AcrB TolC docking domain, DN and DC subdomains"/>
    <property type="match status" value="2"/>
</dbReference>
<dbReference type="FunFam" id="1.20.1640.10:FF:000001">
    <property type="entry name" value="Efflux pump membrane transporter"/>
    <property type="match status" value="1"/>
</dbReference>
<dbReference type="InterPro" id="IPR001036">
    <property type="entry name" value="Acrflvin-R"/>
</dbReference>
<evidence type="ECO:0000256" key="5">
    <source>
        <dbReference type="ARBA" id="ARBA00022692"/>
    </source>
</evidence>
<dbReference type="GO" id="GO:0005886">
    <property type="term" value="C:plasma membrane"/>
    <property type="evidence" value="ECO:0007669"/>
    <property type="project" value="UniProtKB-SubCell"/>
</dbReference>
<feature type="transmembrane region" description="Helical" evidence="8">
    <location>
        <begin position="1003"/>
        <end position="1029"/>
    </location>
</feature>
<comment type="subcellular location">
    <subcellularLocation>
        <location evidence="1">Cell inner membrane</location>
        <topology evidence="1">Multi-pass membrane protein</topology>
    </subcellularLocation>
</comment>
<keyword evidence="6 8" id="KW-1133">Transmembrane helix</keyword>
<accession>A0A095Z7T4</accession>
<dbReference type="SUPFAM" id="SSF82866">
    <property type="entry name" value="Multidrug efflux transporter AcrB transmembrane domain"/>
    <property type="match status" value="2"/>
</dbReference>
<evidence type="ECO:0000256" key="4">
    <source>
        <dbReference type="ARBA" id="ARBA00022519"/>
    </source>
</evidence>
<organism evidence="9 10">
    <name type="scientific">Oligella urethralis DNF00040</name>
    <dbReference type="NCBI Taxonomy" id="1401065"/>
    <lineage>
        <taxon>Bacteria</taxon>
        <taxon>Pseudomonadati</taxon>
        <taxon>Pseudomonadota</taxon>
        <taxon>Betaproteobacteria</taxon>
        <taxon>Burkholderiales</taxon>
        <taxon>Alcaligenaceae</taxon>
        <taxon>Oligella</taxon>
    </lineage>
</organism>
<dbReference type="SUPFAM" id="SSF82693">
    <property type="entry name" value="Multidrug efflux transporter AcrB pore domain, PN1, PN2, PC1 and PC2 subdomains"/>
    <property type="match status" value="3"/>
</dbReference>
<reference evidence="9 10" key="1">
    <citation type="submission" date="2014-07" db="EMBL/GenBank/DDBJ databases">
        <authorList>
            <person name="McCorrison J."/>
            <person name="Sanka R."/>
            <person name="Torralba M."/>
            <person name="Gillis M."/>
            <person name="Haft D.H."/>
            <person name="Methe B."/>
            <person name="Sutton G."/>
            <person name="Nelson K.E."/>
        </authorList>
    </citation>
    <scope>NUCLEOTIDE SEQUENCE [LARGE SCALE GENOMIC DNA]</scope>
    <source>
        <strain evidence="9 10">DNF00040</strain>
    </source>
</reference>
<feature type="transmembrane region" description="Helical" evidence="8">
    <location>
        <begin position="546"/>
        <end position="566"/>
    </location>
</feature>
<dbReference type="FunFam" id="3.30.70.1430:FF:000001">
    <property type="entry name" value="Efflux pump membrane transporter"/>
    <property type="match status" value="1"/>
</dbReference>
<dbReference type="EMBL" id="JRNI01000025">
    <property type="protein sequence ID" value="KGF30401.1"/>
    <property type="molecule type" value="Genomic_DNA"/>
</dbReference>
<name>A0A095Z7T4_9BURK</name>
<dbReference type="PRINTS" id="PR00702">
    <property type="entry name" value="ACRIFLAVINRP"/>
</dbReference>